<dbReference type="SMART" id="SM00028">
    <property type="entry name" value="TPR"/>
    <property type="match status" value="12"/>
</dbReference>
<keyword evidence="1" id="KW-0677">Repeat</keyword>
<accession>A0A640T3P4</accession>
<dbReference type="Gene3D" id="1.25.40.10">
    <property type="entry name" value="Tetratricopeptide repeat domain"/>
    <property type="match status" value="4"/>
</dbReference>
<keyword evidence="7" id="KW-1185">Reference proteome</keyword>
<dbReference type="Pfam" id="PF13432">
    <property type="entry name" value="TPR_16"/>
    <property type="match status" value="2"/>
</dbReference>
<proteinExistence type="predicted"/>
<feature type="repeat" description="TPR" evidence="3">
    <location>
        <begin position="553"/>
        <end position="586"/>
    </location>
</feature>
<dbReference type="InterPro" id="IPR011990">
    <property type="entry name" value="TPR-like_helical_dom_sf"/>
</dbReference>
<dbReference type="AlphaFoldDB" id="A0A640T3P4"/>
<feature type="compositionally biased region" description="Basic and acidic residues" evidence="4">
    <location>
        <begin position="433"/>
        <end position="447"/>
    </location>
</feature>
<feature type="repeat" description="TPR" evidence="3">
    <location>
        <begin position="621"/>
        <end position="654"/>
    </location>
</feature>
<feature type="region of interest" description="Disordered" evidence="4">
    <location>
        <begin position="1064"/>
        <end position="1092"/>
    </location>
</feature>
<dbReference type="PANTHER" id="PTHR44858">
    <property type="entry name" value="TETRATRICOPEPTIDE REPEAT PROTEIN 6"/>
    <property type="match status" value="1"/>
</dbReference>
<dbReference type="InterPro" id="IPR041664">
    <property type="entry name" value="AAA_16"/>
</dbReference>
<feature type="repeat" description="TPR" evidence="3">
    <location>
        <begin position="689"/>
        <end position="722"/>
    </location>
</feature>
<name>A0A640T3P4_9ACTN</name>
<dbReference type="PROSITE" id="PS50293">
    <property type="entry name" value="TPR_REGION"/>
    <property type="match status" value="2"/>
</dbReference>
<protein>
    <recommendedName>
        <fullName evidence="5">Orc1-like AAA ATPase domain-containing protein</fullName>
    </recommendedName>
</protein>
<evidence type="ECO:0000259" key="5">
    <source>
        <dbReference type="Pfam" id="PF13191"/>
    </source>
</evidence>
<dbReference type="InterPro" id="IPR027417">
    <property type="entry name" value="P-loop_NTPase"/>
</dbReference>
<evidence type="ECO:0000256" key="2">
    <source>
        <dbReference type="ARBA" id="ARBA00022803"/>
    </source>
</evidence>
<dbReference type="PROSITE" id="PS50005">
    <property type="entry name" value="TPR"/>
    <property type="match status" value="6"/>
</dbReference>
<gene>
    <name evidence="6" type="ORF">Sgleb_43020</name>
</gene>
<dbReference type="Pfam" id="PF13191">
    <property type="entry name" value="AAA_16"/>
    <property type="match status" value="1"/>
</dbReference>
<organism evidence="6 7">
    <name type="scientific">Streptomyces glebosus</name>
    <dbReference type="NCBI Taxonomy" id="249580"/>
    <lineage>
        <taxon>Bacteria</taxon>
        <taxon>Bacillati</taxon>
        <taxon>Actinomycetota</taxon>
        <taxon>Actinomycetes</taxon>
        <taxon>Kitasatosporales</taxon>
        <taxon>Streptomycetaceae</taxon>
        <taxon>Streptomyces</taxon>
    </lineage>
</organism>
<dbReference type="Proteomes" id="UP000430079">
    <property type="component" value="Unassembled WGS sequence"/>
</dbReference>
<evidence type="ECO:0000313" key="7">
    <source>
        <dbReference type="Proteomes" id="UP000430079"/>
    </source>
</evidence>
<dbReference type="SUPFAM" id="SSF52540">
    <property type="entry name" value="P-loop containing nucleoside triphosphate hydrolases"/>
    <property type="match status" value="1"/>
</dbReference>
<dbReference type="EMBL" id="BLIO01000001">
    <property type="protein sequence ID" value="GFE16255.1"/>
    <property type="molecule type" value="Genomic_DNA"/>
</dbReference>
<feature type="region of interest" description="Disordered" evidence="4">
    <location>
        <begin position="426"/>
        <end position="455"/>
    </location>
</feature>
<feature type="repeat" description="TPR" evidence="3">
    <location>
        <begin position="587"/>
        <end position="620"/>
    </location>
</feature>
<dbReference type="Pfam" id="PF14559">
    <property type="entry name" value="TPR_19"/>
    <property type="match status" value="2"/>
</dbReference>
<dbReference type="PANTHER" id="PTHR44858:SF1">
    <property type="entry name" value="UDP-N-ACETYLGLUCOSAMINE--PEPTIDE N-ACETYLGLUCOSAMINYLTRANSFERASE SPINDLY-RELATED"/>
    <property type="match status" value="1"/>
</dbReference>
<keyword evidence="2 3" id="KW-0802">TPR repeat</keyword>
<feature type="repeat" description="TPR" evidence="3">
    <location>
        <begin position="825"/>
        <end position="858"/>
    </location>
</feature>
<evidence type="ECO:0000313" key="6">
    <source>
        <dbReference type="EMBL" id="GFE16255.1"/>
    </source>
</evidence>
<comment type="caution">
    <text evidence="6">The sequence shown here is derived from an EMBL/GenBank/DDBJ whole genome shotgun (WGS) entry which is preliminary data.</text>
</comment>
<dbReference type="InterPro" id="IPR019734">
    <property type="entry name" value="TPR_rpt"/>
</dbReference>
<evidence type="ECO:0000256" key="1">
    <source>
        <dbReference type="ARBA" id="ARBA00022737"/>
    </source>
</evidence>
<dbReference type="InterPro" id="IPR050498">
    <property type="entry name" value="Ycf3"/>
</dbReference>
<sequence length="1180" mass="128353">MARNRLSRQELIRLRRREGFVGRRGEIAAFRDNFARAVEDPAHQFLFHVHGQAGVGKTSLVRQFEETAREQGAPTAYVDEAVHDVPEAMAAISGQLAAQGGPLKVFDKLLATYRERRHEAEAAAVTAEAAPGPADQDDPQGAAPSPGSMIAAQAGLAGLGLLPGVGALTGGLDPRQVARGADRLRGLLSARLRSHDEVQLVMAPLEALTPVFVREVSAVADESPSVALFFDTYERTGPLLDIWLRDVLVSDRYGPLAPNVVVTLAGRTALDRRCWADCLDCVTELPLDAFTEDEARQFLATRDITDERVVEVILRLSGGLPVLVSTLAENRPRAVEAVDDPSDTAVERFLKWETDPVRREAALAAALPRHVDEDIFRAVVDAAAAEQFGWLCGLPFVADQGGRWQYHEVVRTAMLRLQRRRSPQTWTARHRRLAEAARRHRTDHAPDENPADSWSDERQLEHRLREIYHSLCADPQPSLTPALSDTLDAAEHAPTAVRRVAETIRQAGEDAGDPEARDWGDRMTTALTEDGGGLIAILTALLGHPGLDVHGQARIHHVRGREHRKAEAWQQAFADFDRCLELDPRNASALLGRGLTHRYMRCFERAAEDYTRALETTPDSLEAASQLGEAYRLLGRYEQAITEFDRALARQPRHAFSIGSRAVCLRRLGRHEEALAGLERAIEINANYAWAMAERGATYRDTGQYDLALAEFDRALAVNPTYVWAHARRGITLRVMGRHDEALDALGRAAELQPNDPWVWAERCHTCLESGRHEQAILEADRALAVDPDYAWAHRARGTALHALDRHDEALAALDRSLVLDADDARVWGLRGAVCGHLGRYEQALAALDRSIALDPVDGYTHWRRALALTALDRIEEARSELCTAVRLTPDSSRFTATRGTINLRTGRLTEALADFDRALELGDAPTHTLARRGKTHLLRGDTPQALTDFNRALADADPSATATLLSLKAGCLRRTGRLDAAGEAIEAARDAMNSASGGDSDAGLVVRYEGALLAAMLGGSATEPGAGAMAAPVDGNVNAAASAFTAGGPWAALRADERFARAFGDGPSGHDRNNSTNTNLDRASALHGSNARSAPTPLLETALISTVSVAVLVRCALGDWSGAEALIADLWDGGSWEDAAETELGLRDLVRLPGANTERLEAIRNGLIRHLRVTAAAPE</sequence>
<feature type="repeat" description="TPR" evidence="3">
    <location>
        <begin position="723"/>
        <end position="756"/>
    </location>
</feature>
<dbReference type="SUPFAM" id="SSF48452">
    <property type="entry name" value="TPR-like"/>
    <property type="match status" value="2"/>
</dbReference>
<feature type="domain" description="Orc1-like AAA ATPase" evidence="5">
    <location>
        <begin position="20"/>
        <end position="164"/>
    </location>
</feature>
<dbReference type="Pfam" id="PF13424">
    <property type="entry name" value="TPR_12"/>
    <property type="match status" value="1"/>
</dbReference>
<evidence type="ECO:0000256" key="3">
    <source>
        <dbReference type="PROSITE-ProRule" id="PRU00339"/>
    </source>
</evidence>
<feature type="region of interest" description="Disordered" evidence="4">
    <location>
        <begin position="122"/>
        <end position="148"/>
    </location>
</feature>
<reference evidence="6 7" key="1">
    <citation type="submission" date="2019-12" db="EMBL/GenBank/DDBJ databases">
        <title>Whole genome shotgun sequence of Streptomyces hygroscopicus subsp. glebosus NBRC 13786.</title>
        <authorList>
            <person name="Ichikawa N."/>
            <person name="Kimura A."/>
            <person name="Kitahashi Y."/>
            <person name="Komaki H."/>
            <person name="Tamura T."/>
        </authorList>
    </citation>
    <scope>NUCLEOTIDE SEQUENCE [LARGE SCALE GENOMIC DNA]</scope>
    <source>
        <strain evidence="6 7">NBRC 13786</strain>
    </source>
</reference>
<evidence type="ECO:0000256" key="4">
    <source>
        <dbReference type="SAM" id="MobiDB-lite"/>
    </source>
</evidence>
<dbReference type="RefSeq" id="WP_190143241.1">
    <property type="nucleotide sequence ID" value="NZ_BLIO01000001.1"/>
</dbReference>